<dbReference type="PANTHER" id="PTHR36836:SF1">
    <property type="entry name" value="COLANIC ACID BIOSYNTHESIS PROTEIN WCAK"/>
    <property type="match status" value="1"/>
</dbReference>
<accession>A0A223KMM1</accession>
<keyword evidence="3" id="KW-1185">Reference proteome</keyword>
<evidence type="ECO:0000259" key="1">
    <source>
        <dbReference type="Pfam" id="PF04230"/>
    </source>
</evidence>
<name>A0A223KMM1_9BACI</name>
<dbReference type="AlphaFoldDB" id="A0A223KMM1"/>
<dbReference type="PANTHER" id="PTHR36836">
    <property type="entry name" value="COLANIC ACID BIOSYNTHESIS PROTEIN WCAK"/>
    <property type="match status" value="1"/>
</dbReference>
<dbReference type="KEGG" id="bcoh:BC6307_04750"/>
<sequence length="334" mass="38468">MKIGIRGYYGFGNFGDELFLETFKQVFHSHKVFPLIYPINRFDCDRVIVGGGDLIIPYSFNPSYFPNELLQVKNWVYGVGIVDFYPEHTWPKEEVNKYRNIISQSEGLYVRDANSKKLATNMKLHSGIIEQVPDIAFSYKQPSFPIVKNPLETNVGFCPFAYKDFPLTKMTNILATISKKKNYRISIISVVDNKNKYSDLSVCNTLMERILKINPNARISVIEYKYLDVTYSFIQSLDFLISFKLHPSLVAIRNSIPTFCFSKLSKVTSLLSEFNISEFYSDYEAPQQQIQTKIEDFLKIGPNKMITLGTKIKSVEKLSDEKIQKLKTEVLKAN</sequence>
<dbReference type="Pfam" id="PF04230">
    <property type="entry name" value="PS_pyruv_trans"/>
    <property type="match status" value="1"/>
</dbReference>
<dbReference type="STRING" id="1314751.GCA_001591425_01734"/>
<dbReference type="RefSeq" id="WP_066414744.1">
    <property type="nucleotide sequence ID" value="NZ_CP018866.1"/>
</dbReference>
<proteinExistence type="predicted"/>
<gene>
    <name evidence="2" type="ORF">BC6307_04750</name>
</gene>
<dbReference type="InterPro" id="IPR007345">
    <property type="entry name" value="Polysacch_pyruvyl_Trfase"/>
</dbReference>
<evidence type="ECO:0000313" key="3">
    <source>
        <dbReference type="Proteomes" id="UP000215224"/>
    </source>
</evidence>
<reference evidence="2 3" key="1">
    <citation type="submission" date="2016-12" db="EMBL/GenBank/DDBJ databases">
        <title>The whole genome sequencing and assembly of Bacillus cohnii DSM 6307T strain.</title>
        <authorList>
            <person name="Lee Y.-J."/>
            <person name="Yi H."/>
            <person name="Bahn Y.-S."/>
            <person name="Kim J.F."/>
            <person name="Lee D.-W."/>
        </authorList>
    </citation>
    <scope>NUCLEOTIDE SEQUENCE [LARGE SCALE GENOMIC DNA]</scope>
    <source>
        <strain evidence="2 3">DSM 6307</strain>
    </source>
</reference>
<protein>
    <recommendedName>
        <fullName evidence="1">Polysaccharide pyruvyl transferase domain-containing protein</fullName>
    </recommendedName>
</protein>
<evidence type="ECO:0000313" key="2">
    <source>
        <dbReference type="EMBL" id="AST90637.1"/>
    </source>
</evidence>
<dbReference type="Proteomes" id="UP000215224">
    <property type="component" value="Chromosome"/>
</dbReference>
<feature type="domain" description="Polysaccharide pyruvyl transferase" evidence="1">
    <location>
        <begin position="13"/>
        <end position="262"/>
    </location>
</feature>
<organism evidence="2 3">
    <name type="scientific">Sutcliffiella cohnii</name>
    <dbReference type="NCBI Taxonomy" id="33932"/>
    <lineage>
        <taxon>Bacteria</taxon>
        <taxon>Bacillati</taxon>
        <taxon>Bacillota</taxon>
        <taxon>Bacilli</taxon>
        <taxon>Bacillales</taxon>
        <taxon>Bacillaceae</taxon>
        <taxon>Sutcliffiella</taxon>
    </lineage>
</organism>
<dbReference type="EMBL" id="CP018866">
    <property type="protein sequence ID" value="AST90637.1"/>
    <property type="molecule type" value="Genomic_DNA"/>
</dbReference>